<evidence type="ECO:0000259" key="2">
    <source>
        <dbReference type="Pfam" id="PF13952"/>
    </source>
</evidence>
<feature type="region of interest" description="Disordered" evidence="1">
    <location>
        <begin position="1"/>
        <end position="28"/>
    </location>
</feature>
<organism evidence="3 4">
    <name type="scientific">Mikania micrantha</name>
    <name type="common">bitter vine</name>
    <dbReference type="NCBI Taxonomy" id="192012"/>
    <lineage>
        <taxon>Eukaryota</taxon>
        <taxon>Viridiplantae</taxon>
        <taxon>Streptophyta</taxon>
        <taxon>Embryophyta</taxon>
        <taxon>Tracheophyta</taxon>
        <taxon>Spermatophyta</taxon>
        <taxon>Magnoliopsida</taxon>
        <taxon>eudicotyledons</taxon>
        <taxon>Gunneridae</taxon>
        <taxon>Pentapetalae</taxon>
        <taxon>asterids</taxon>
        <taxon>campanulids</taxon>
        <taxon>Asterales</taxon>
        <taxon>Asteraceae</taxon>
        <taxon>Asteroideae</taxon>
        <taxon>Heliantheae alliance</taxon>
        <taxon>Eupatorieae</taxon>
        <taxon>Mikania</taxon>
    </lineage>
</organism>
<proteinExistence type="predicted"/>
<accession>A0A5N6N5Y3</accession>
<sequence>MKTIGIPHDRHETDENKEGKPLSAGKPSEVSAKVFHKAHLYVIQNTDEIVPYIERHKQVLQSENPGKRIALLENDHNISFATWLREEGQESLDSVKNRTRNRREKFDALRIALFKCDWVNHRAGAVKRDTTLGYILVDLNNLGHKSDPFILAAQAQQVFYVKDQLNKNLSIVFKTPTKNYRDAYDEVDEEFSTVIHPHNDNILPRVDRRDLGNESRNDYYRTDCGGIVIRKSK</sequence>
<dbReference type="EMBL" id="SZYD01000013">
    <property type="protein sequence ID" value="KAD4385699.1"/>
    <property type="molecule type" value="Genomic_DNA"/>
</dbReference>
<name>A0A5N6N5Y3_9ASTR</name>
<dbReference type="PANTHER" id="PTHR48258:SF9">
    <property type="entry name" value="OS01G0348150 PROTEIN"/>
    <property type="match status" value="1"/>
</dbReference>
<feature type="domain" description="DUF4216" evidence="2">
    <location>
        <begin position="109"/>
        <end position="169"/>
    </location>
</feature>
<evidence type="ECO:0000256" key="1">
    <source>
        <dbReference type="SAM" id="MobiDB-lite"/>
    </source>
</evidence>
<protein>
    <recommendedName>
        <fullName evidence="2">DUF4216 domain-containing protein</fullName>
    </recommendedName>
</protein>
<dbReference type="Proteomes" id="UP000326396">
    <property type="component" value="Linkage Group LG3"/>
</dbReference>
<evidence type="ECO:0000313" key="3">
    <source>
        <dbReference type="EMBL" id="KAD4385699.1"/>
    </source>
</evidence>
<reference evidence="3 4" key="1">
    <citation type="submission" date="2019-05" db="EMBL/GenBank/DDBJ databases">
        <title>Mikania micrantha, genome provides insights into the molecular mechanism of rapid growth.</title>
        <authorList>
            <person name="Liu B."/>
        </authorList>
    </citation>
    <scope>NUCLEOTIDE SEQUENCE [LARGE SCALE GENOMIC DNA]</scope>
    <source>
        <strain evidence="3">NLD-2019</strain>
        <tissue evidence="3">Leaf</tissue>
    </source>
</reference>
<dbReference type="OrthoDB" id="1709318at2759"/>
<dbReference type="InterPro" id="IPR025312">
    <property type="entry name" value="DUF4216"/>
</dbReference>
<dbReference type="AlphaFoldDB" id="A0A5N6N5Y3"/>
<gene>
    <name evidence="3" type="ORF">E3N88_25868</name>
</gene>
<dbReference type="PANTHER" id="PTHR48258">
    <property type="entry name" value="DUF4218 DOMAIN-CONTAINING PROTEIN-RELATED"/>
    <property type="match status" value="1"/>
</dbReference>
<evidence type="ECO:0000313" key="4">
    <source>
        <dbReference type="Proteomes" id="UP000326396"/>
    </source>
</evidence>
<comment type="caution">
    <text evidence="3">The sequence shown here is derived from an EMBL/GenBank/DDBJ whole genome shotgun (WGS) entry which is preliminary data.</text>
</comment>
<feature type="compositionally biased region" description="Basic and acidic residues" evidence="1">
    <location>
        <begin position="7"/>
        <end position="20"/>
    </location>
</feature>
<dbReference type="Pfam" id="PF13952">
    <property type="entry name" value="DUF4216"/>
    <property type="match status" value="1"/>
</dbReference>
<keyword evidence="4" id="KW-1185">Reference proteome</keyword>